<dbReference type="RefSeq" id="WP_048362995.1">
    <property type="nucleotide sequence ID" value="NZ_JYLF01000001.1"/>
</dbReference>
<evidence type="ECO:0000256" key="1">
    <source>
        <dbReference type="ARBA" id="ARBA00022649"/>
    </source>
</evidence>
<evidence type="ECO:0000313" key="3">
    <source>
        <dbReference type="Proteomes" id="UP000036325"/>
    </source>
</evidence>
<proteinExistence type="predicted"/>
<dbReference type="Proteomes" id="UP000036325">
    <property type="component" value="Unassembled WGS sequence"/>
</dbReference>
<reference evidence="2 3" key="1">
    <citation type="submission" date="2015-02" db="EMBL/GenBank/DDBJ databases">
        <title>Pseudomonas helleri sp. nov. and Pseudomonas weihenstephanensis sp. nov., isolated from raw cows milk.</title>
        <authorList>
            <person name="von Neubeck M."/>
            <person name="Huptas C."/>
            <person name="Wenning M."/>
            <person name="Scherer S."/>
        </authorList>
    </citation>
    <scope>NUCLEOTIDE SEQUENCE [LARGE SCALE GENOMIC DNA]</scope>
    <source>
        <strain evidence="2 3">DSM 29166</strain>
    </source>
</reference>
<protein>
    <recommendedName>
        <fullName evidence="4">Plasmid stabilization protein</fullName>
    </recommendedName>
</protein>
<dbReference type="InterPro" id="IPR035093">
    <property type="entry name" value="RelE/ParE_toxin_dom_sf"/>
</dbReference>
<sequence>MTRQFIITENAKKDLSEIKSYVTKEFGKSTWKKAHAEYAAEFKKIRDKPEAGKIVDELKDLGINHILYRLVRQTKIVYEFNESKIIIQLLINTRRDFRSHLLKRVLS</sequence>
<accession>A0A0J6IUG8</accession>
<dbReference type="Gene3D" id="3.30.2310.20">
    <property type="entry name" value="RelE-like"/>
    <property type="match status" value="1"/>
</dbReference>
<dbReference type="PATRIC" id="fig|1608994.3.peg.1396"/>
<name>A0A0J6IUG8_9PSED</name>
<keyword evidence="1" id="KW-1277">Toxin-antitoxin system</keyword>
<evidence type="ECO:0008006" key="4">
    <source>
        <dbReference type="Google" id="ProtNLM"/>
    </source>
</evidence>
<gene>
    <name evidence="2" type="ORF">TU86_04115</name>
</gene>
<dbReference type="OrthoDB" id="9798046at2"/>
<dbReference type="InterPro" id="IPR007712">
    <property type="entry name" value="RelE/ParE_toxin"/>
</dbReference>
<evidence type="ECO:0000313" key="2">
    <source>
        <dbReference type="EMBL" id="KMN15943.1"/>
    </source>
</evidence>
<comment type="caution">
    <text evidence="2">The sequence shown here is derived from an EMBL/GenBank/DDBJ whole genome shotgun (WGS) entry which is preliminary data.</text>
</comment>
<dbReference type="STRING" id="1608994.TU86_04115"/>
<dbReference type="AlphaFoldDB" id="A0A0J6IUG8"/>
<dbReference type="EMBL" id="JYLF01000001">
    <property type="protein sequence ID" value="KMN15943.1"/>
    <property type="molecule type" value="Genomic_DNA"/>
</dbReference>
<organism evidence="2 3">
    <name type="scientific">Pseudomonas weihenstephanensis</name>
    <dbReference type="NCBI Taxonomy" id="1608994"/>
    <lineage>
        <taxon>Bacteria</taxon>
        <taxon>Pseudomonadati</taxon>
        <taxon>Pseudomonadota</taxon>
        <taxon>Gammaproteobacteria</taxon>
        <taxon>Pseudomonadales</taxon>
        <taxon>Pseudomonadaceae</taxon>
        <taxon>Pseudomonas</taxon>
    </lineage>
</organism>
<dbReference type="Pfam" id="PF05016">
    <property type="entry name" value="ParE_toxin"/>
    <property type="match status" value="1"/>
</dbReference>